<evidence type="ECO:0000313" key="7">
    <source>
        <dbReference type="EMBL" id="ODA36653.1"/>
    </source>
</evidence>
<feature type="domain" description="Methylamine utilisation protein MauE" evidence="6">
    <location>
        <begin position="18"/>
        <end position="132"/>
    </location>
</feature>
<evidence type="ECO:0000256" key="1">
    <source>
        <dbReference type="ARBA" id="ARBA00004141"/>
    </source>
</evidence>
<dbReference type="GO" id="GO:0016020">
    <property type="term" value="C:membrane"/>
    <property type="evidence" value="ECO:0007669"/>
    <property type="project" value="UniProtKB-SubCell"/>
</dbReference>
<dbReference type="OrthoDB" id="211124at2"/>
<dbReference type="Proteomes" id="UP000094828">
    <property type="component" value="Unassembled WGS sequence"/>
</dbReference>
<sequence>MDLRAASAFWPELGVIPKLASVLISSLLILSAALKSYQSLHDLLYFEPASSATAFELFSVSILVFVATLVLTNFRSREVWILAALLMTILAAFALSAALAGETTCGCFGKLSFRPWSIVILDVSIIVVSYLCAIVSTRHSGSLLRPVARAAGESLLMVTLMVLAMVLALSISWPHAISAQALVSSHHPIPATPIEPSVEWVEARIPVRNVRSTPVAIVGKESVCGIILVTPIPLVIPAQETIFLEMKLKLFPHAQRGDGSLALFIGDESHNGAELVNSSSFSGGNAVKFPGPIQSALAEAQPATETINSTKLHQQRLRQERLTFSVVRDSPPHATIAEKLNEASVEKLTGDPVR</sequence>
<keyword evidence="8" id="KW-1185">Reference proteome</keyword>
<feature type="transmembrane region" description="Helical" evidence="5">
    <location>
        <begin position="79"/>
        <end position="101"/>
    </location>
</feature>
<feature type="transmembrane region" description="Helical" evidence="5">
    <location>
        <begin position="54"/>
        <end position="72"/>
    </location>
</feature>
<evidence type="ECO:0000256" key="5">
    <source>
        <dbReference type="SAM" id="Phobius"/>
    </source>
</evidence>
<protein>
    <recommendedName>
        <fullName evidence="6">Methylamine utilisation protein MauE domain-containing protein</fullName>
    </recommendedName>
</protein>
<keyword evidence="4 5" id="KW-0472">Membrane</keyword>
<feature type="transmembrane region" description="Helical" evidence="5">
    <location>
        <begin position="155"/>
        <end position="173"/>
    </location>
</feature>
<proteinExistence type="predicted"/>
<dbReference type="Pfam" id="PF07291">
    <property type="entry name" value="MauE"/>
    <property type="match status" value="1"/>
</dbReference>
<evidence type="ECO:0000259" key="6">
    <source>
        <dbReference type="Pfam" id="PF07291"/>
    </source>
</evidence>
<reference evidence="7 8" key="1">
    <citation type="submission" date="2016-05" db="EMBL/GenBank/DDBJ databases">
        <title>Genomic and physiological characterization of Planctopirus sp. isolated from fresh water lake.</title>
        <authorList>
            <person name="Subhash Y."/>
            <person name="Ramana C."/>
        </authorList>
    </citation>
    <scope>NUCLEOTIDE SEQUENCE [LARGE SCALE GENOMIC DNA]</scope>
    <source>
        <strain evidence="7 8">JC280</strain>
    </source>
</reference>
<evidence type="ECO:0000313" key="8">
    <source>
        <dbReference type="Proteomes" id="UP000094828"/>
    </source>
</evidence>
<evidence type="ECO:0000256" key="3">
    <source>
        <dbReference type="ARBA" id="ARBA00022989"/>
    </source>
</evidence>
<gene>
    <name evidence="7" type="ORF">A6X21_15805</name>
</gene>
<comment type="caution">
    <text evidence="7">The sequence shown here is derived from an EMBL/GenBank/DDBJ whole genome shotgun (WGS) entry which is preliminary data.</text>
</comment>
<dbReference type="AlphaFoldDB" id="A0A1C3EU60"/>
<dbReference type="RefSeq" id="WP_068845390.1">
    <property type="nucleotide sequence ID" value="NZ_LYDR01000007.1"/>
</dbReference>
<dbReference type="EMBL" id="LYDR01000007">
    <property type="protein sequence ID" value="ODA36653.1"/>
    <property type="molecule type" value="Genomic_DNA"/>
</dbReference>
<organism evidence="7 8">
    <name type="scientific">Planctopirus hydrillae</name>
    <dbReference type="NCBI Taxonomy" id="1841610"/>
    <lineage>
        <taxon>Bacteria</taxon>
        <taxon>Pseudomonadati</taxon>
        <taxon>Planctomycetota</taxon>
        <taxon>Planctomycetia</taxon>
        <taxon>Planctomycetales</taxon>
        <taxon>Planctomycetaceae</taxon>
        <taxon>Planctopirus</taxon>
    </lineage>
</organism>
<feature type="transmembrane region" description="Helical" evidence="5">
    <location>
        <begin position="113"/>
        <end position="135"/>
    </location>
</feature>
<evidence type="ECO:0000256" key="4">
    <source>
        <dbReference type="ARBA" id="ARBA00023136"/>
    </source>
</evidence>
<accession>A0A1C3EU60</accession>
<feature type="transmembrane region" description="Helical" evidence="5">
    <location>
        <begin position="12"/>
        <end position="34"/>
    </location>
</feature>
<comment type="subcellular location">
    <subcellularLocation>
        <location evidence="1">Membrane</location>
        <topology evidence="1">Multi-pass membrane protein</topology>
    </subcellularLocation>
</comment>
<keyword evidence="2 5" id="KW-0812">Transmembrane</keyword>
<dbReference type="InterPro" id="IPR009908">
    <property type="entry name" value="Methylamine_util_MauE"/>
</dbReference>
<name>A0A1C3EU60_9PLAN</name>
<keyword evidence="3 5" id="KW-1133">Transmembrane helix</keyword>
<evidence type="ECO:0000256" key="2">
    <source>
        <dbReference type="ARBA" id="ARBA00022692"/>
    </source>
</evidence>
<dbReference type="GO" id="GO:0030416">
    <property type="term" value="P:methylamine metabolic process"/>
    <property type="evidence" value="ECO:0007669"/>
    <property type="project" value="InterPro"/>
</dbReference>